<dbReference type="AlphaFoldDB" id="A0AAU7EIY3"/>
<dbReference type="InterPro" id="IPR036086">
    <property type="entry name" value="ParB/Sulfiredoxin_sf"/>
</dbReference>
<dbReference type="Proteomes" id="UP001224325">
    <property type="component" value="Chromosome"/>
</dbReference>
<gene>
    <name evidence="2" type="ORF">QLS71_006240</name>
</gene>
<evidence type="ECO:0000313" key="3">
    <source>
        <dbReference type="Proteomes" id="UP001224325"/>
    </source>
</evidence>
<evidence type="ECO:0000259" key="1">
    <source>
        <dbReference type="SMART" id="SM00470"/>
    </source>
</evidence>
<dbReference type="SUPFAM" id="SSF110849">
    <property type="entry name" value="ParB/Sulfiredoxin"/>
    <property type="match status" value="1"/>
</dbReference>
<reference evidence="2" key="1">
    <citation type="submission" date="2024-04" db="EMBL/GenBank/DDBJ databases">
        <title>Mariniflexile litorale, isolated from the shallow sediments of the Sea of Japan.</title>
        <authorList>
            <person name="Romanenko L."/>
            <person name="Isaeva M."/>
        </authorList>
    </citation>
    <scope>NUCLEOTIDE SEQUENCE [LARGE SCALE GENOMIC DNA]</scope>
    <source>
        <strain evidence="2">KMM 9835</strain>
    </source>
</reference>
<evidence type="ECO:0000313" key="2">
    <source>
        <dbReference type="EMBL" id="XBL15613.1"/>
    </source>
</evidence>
<proteinExistence type="predicted"/>
<accession>A0AAU7EIY3</accession>
<dbReference type="RefSeq" id="WP_308991612.1">
    <property type="nucleotide sequence ID" value="NZ_CP155618.1"/>
</dbReference>
<dbReference type="KEGG" id="mlil:QLS71_006240"/>
<organism evidence="2 3">
    <name type="scientific">Mariniflexile litorale</name>
    <dbReference type="NCBI Taxonomy" id="3045158"/>
    <lineage>
        <taxon>Bacteria</taxon>
        <taxon>Pseudomonadati</taxon>
        <taxon>Bacteroidota</taxon>
        <taxon>Flavobacteriia</taxon>
        <taxon>Flavobacteriales</taxon>
        <taxon>Flavobacteriaceae</taxon>
        <taxon>Mariniflexile</taxon>
    </lineage>
</organism>
<keyword evidence="3" id="KW-1185">Reference proteome</keyword>
<dbReference type="Gene3D" id="3.90.1530.10">
    <property type="entry name" value="Conserved hypothetical protein from pyrococcus furiosus pfu- 392566-001, ParB domain"/>
    <property type="match status" value="1"/>
</dbReference>
<dbReference type="SMART" id="SM00470">
    <property type="entry name" value="ParB"/>
    <property type="match status" value="1"/>
</dbReference>
<name>A0AAU7EIY3_9FLAO</name>
<sequence>MSKNNEWLNKKTPRSVDQLRLWPDNPRLNPEETHIQISDFAEDFTSEDSDKKQFFKLIKSITEDGFIPADPVVVWKNLENEKYYVAEGNRRVLALKLLREPHKAPKGIRAFIRTQSAKIDLSSIEKILVNVAPTFEEAEWYINQRNSTSSLQQSWSRVQQQRWISELYDKYNGDIIKIMSITKMSKSDLEGFIRILKIKDLVKQNEVKNKLTEEEYENAISYKFPISILERFFSNKDAKEKWGLDFDGIELVFKHKIGFLNAYSELIKHIVNKDSELKIDTRTITTNFDKILESLPLVNFDEVINEVIETTDSDTTDTELEVPSIDITPSTPTLPPIVIKNNPNRSRLILDIYSLNSSSYRLNELFNELKLIPLKYNNSVAASIRIFLDLAVLNYLKSEGLIGHLCGHYPDNAGIKNINLSKRLEFIKTKVNGKSQDIINKVLNPKNELSLDVLNGYVHSENTHYLNNRYLNNFWDLLFPLFEELLDIKEN</sequence>
<protein>
    <submittedName>
        <fullName evidence="2">ParB N-terminal domain-containing protein</fullName>
    </submittedName>
</protein>
<dbReference type="InterPro" id="IPR003115">
    <property type="entry name" value="ParB_N"/>
</dbReference>
<dbReference type="Pfam" id="PF02195">
    <property type="entry name" value="ParB_N"/>
    <property type="match status" value="1"/>
</dbReference>
<feature type="domain" description="ParB-like N-terminal" evidence="1">
    <location>
        <begin position="12"/>
        <end position="127"/>
    </location>
</feature>
<dbReference type="EMBL" id="CP155618">
    <property type="protein sequence ID" value="XBL15613.1"/>
    <property type="molecule type" value="Genomic_DNA"/>
</dbReference>